<proteinExistence type="predicted"/>
<organism evidence="2 3">
    <name type="scientific">Candidatus Electrothrix aarhusensis</name>
    <dbReference type="NCBI Taxonomy" id="1859131"/>
    <lineage>
        <taxon>Bacteria</taxon>
        <taxon>Pseudomonadati</taxon>
        <taxon>Thermodesulfobacteriota</taxon>
        <taxon>Desulfobulbia</taxon>
        <taxon>Desulfobulbales</taxon>
        <taxon>Desulfobulbaceae</taxon>
        <taxon>Candidatus Electrothrix</taxon>
    </lineage>
</organism>
<keyword evidence="1" id="KW-0812">Transmembrane</keyword>
<comment type="caution">
    <text evidence="2">The sequence shown here is derived from an EMBL/GenBank/DDBJ whole genome shotgun (WGS) entry which is preliminary data.</text>
</comment>
<keyword evidence="1" id="KW-0472">Membrane</keyword>
<keyword evidence="1" id="KW-1133">Transmembrane helix</keyword>
<feature type="transmembrane region" description="Helical" evidence="1">
    <location>
        <begin position="60"/>
        <end position="81"/>
    </location>
</feature>
<dbReference type="Proteomes" id="UP000287853">
    <property type="component" value="Unassembled WGS sequence"/>
</dbReference>
<protein>
    <submittedName>
        <fullName evidence="2">Uncharacterized protein</fullName>
    </submittedName>
</protein>
<evidence type="ECO:0000256" key="1">
    <source>
        <dbReference type="SAM" id="Phobius"/>
    </source>
</evidence>
<reference evidence="2 3" key="1">
    <citation type="submission" date="2017-01" db="EMBL/GenBank/DDBJ databases">
        <title>The cable genome- insights into the physiology and evolution of filamentous bacteria capable of sulfide oxidation via long distance electron transfer.</title>
        <authorList>
            <person name="Schreiber L."/>
            <person name="Bjerg J.T."/>
            <person name="Boggild A."/>
            <person name="Van De Vossenberg J."/>
            <person name="Meysman F."/>
            <person name="Nielsen L.P."/>
            <person name="Schramm A."/>
            <person name="Kjeldsen K.U."/>
        </authorList>
    </citation>
    <scope>NUCLEOTIDE SEQUENCE [LARGE SCALE GENOMIC DNA]</scope>
    <source>
        <strain evidence="2">MCF</strain>
    </source>
</reference>
<feature type="transmembrane region" description="Helical" evidence="1">
    <location>
        <begin position="14"/>
        <end position="40"/>
    </location>
</feature>
<gene>
    <name evidence="2" type="ORF">H206_02629</name>
</gene>
<evidence type="ECO:0000313" key="3">
    <source>
        <dbReference type="Proteomes" id="UP000287853"/>
    </source>
</evidence>
<sequence>MPYLFWMVGYTVDWLIFAGIYNIMAGLALFLFGLVCLFVYGQKERKSGNAYPVKKALISLALLLFNFPAAALALYSVQYVMSTSVVTVQNNSSFEVIDLVLTEKDFSYPFSPVGPGQEIIEYFHFKSESSVDYRLTLNGSIKEGIIFGYVSNGTGENATLVIKKDGTVETRGGSRF</sequence>
<accession>A0A3S3SIM2</accession>
<evidence type="ECO:0000313" key="2">
    <source>
        <dbReference type="EMBL" id="RWX43612.1"/>
    </source>
</evidence>
<dbReference type="EMBL" id="MTKO01000115">
    <property type="protein sequence ID" value="RWX43612.1"/>
    <property type="molecule type" value="Genomic_DNA"/>
</dbReference>
<name>A0A3S3SIM2_9BACT</name>
<dbReference type="AlphaFoldDB" id="A0A3S3SIM2"/>
<keyword evidence="3" id="KW-1185">Reference proteome</keyword>